<feature type="domain" description="MATH" evidence="2">
    <location>
        <begin position="1"/>
        <end position="94"/>
    </location>
</feature>
<dbReference type="InterPro" id="IPR050804">
    <property type="entry name" value="MCC"/>
</dbReference>
<dbReference type="InterPro" id="IPR008974">
    <property type="entry name" value="TRAF-like"/>
</dbReference>
<dbReference type="PROSITE" id="PS50144">
    <property type="entry name" value="MATH"/>
    <property type="match status" value="1"/>
</dbReference>
<dbReference type="AlphaFoldDB" id="A0AAD4XJJ0"/>
<dbReference type="CDD" id="cd00121">
    <property type="entry name" value="MATH"/>
    <property type="match status" value="1"/>
</dbReference>
<evidence type="ECO:0000256" key="1">
    <source>
        <dbReference type="ARBA" id="ARBA00023054"/>
    </source>
</evidence>
<protein>
    <recommendedName>
        <fullName evidence="2">MATH domain-containing protein</fullName>
    </recommendedName>
</protein>
<evidence type="ECO:0000259" key="2">
    <source>
        <dbReference type="PROSITE" id="PS50144"/>
    </source>
</evidence>
<dbReference type="InterPro" id="IPR002083">
    <property type="entry name" value="MATH/TRAF_dom"/>
</dbReference>
<dbReference type="Proteomes" id="UP001202328">
    <property type="component" value="Unassembled WGS sequence"/>
</dbReference>
<sequence length="125" mass="14003">HLSICSSVSDGIPYISLYLTCHEDDLVSLSPYAQFSLAIINQFKSDDTVRGDLEFKFCADDSCWGLSFLMPLTEFQSPDKGYLENDTCIVELEMTAVSTIRVMRHSTDEDNPEIVKVLPIVLVFG</sequence>
<dbReference type="PANTHER" id="PTHR46236:SF35">
    <property type="entry name" value="MATH DOMAIN-CONTAINING PROTEIN"/>
    <property type="match status" value="1"/>
</dbReference>
<name>A0AAD4XJJ0_9MAGN</name>
<dbReference type="SUPFAM" id="SSF49599">
    <property type="entry name" value="TRAF domain-like"/>
    <property type="match status" value="1"/>
</dbReference>
<evidence type="ECO:0000313" key="4">
    <source>
        <dbReference type="Proteomes" id="UP001202328"/>
    </source>
</evidence>
<dbReference type="Pfam" id="PF22486">
    <property type="entry name" value="MATH_2"/>
    <property type="match status" value="1"/>
</dbReference>
<accession>A0AAD4XJJ0</accession>
<feature type="non-terminal residue" evidence="3">
    <location>
        <position position="125"/>
    </location>
</feature>
<keyword evidence="1" id="KW-0175">Coiled coil</keyword>
<dbReference type="PANTHER" id="PTHR46236">
    <property type="entry name" value="TRAF-LIKE SUPERFAMILY PROTEIN"/>
    <property type="match status" value="1"/>
</dbReference>
<gene>
    <name evidence="3" type="ORF">MKW98_004673</name>
</gene>
<comment type="caution">
    <text evidence="3">The sequence shown here is derived from an EMBL/GenBank/DDBJ whole genome shotgun (WGS) entry which is preliminary data.</text>
</comment>
<dbReference type="EMBL" id="JAJJMB010009125">
    <property type="protein sequence ID" value="KAI3916232.1"/>
    <property type="molecule type" value="Genomic_DNA"/>
</dbReference>
<organism evidence="3 4">
    <name type="scientific">Papaver atlanticum</name>
    <dbReference type="NCBI Taxonomy" id="357466"/>
    <lineage>
        <taxon>Eukaryota</taxon>
        <taxon>Viridiplantae</taxon>
        <taxon>Streptophyta</taxon>
        <taxon>Embryophyta</taxon>
        <taxon>Tracheophyta</taxon>
        <taxon>Spermatophyta</taxon>
        <taxon>Magnoliopsida</taxon>
        <taxon>Ranunculales</taxon>
        <taxon>Papaveraceae</taxon>
        <taxon>Papaveroideae</taxon>
        <taxon>Papaver</taxon>
    </lineage>
</organism>
<keyword evidence="4" id="KW-1185">Reference proteome</keyword>
<dbReference type="Gene3D" id="2.60.210.10">
    <property type="entry name" value="Apoptosis, Tumor Necrosis Factor Receptor Associated Protein 2, Chain A"/>
    <property type="match status" value="1"/>
</dbReference>
<reference evidence="3" key="1">
    <citation type="submission" date="2022-04" db="EMBL/GenBank/DDBJ databases">
        <title>A functionally conserved STORR gene fusion in Papaver species that diverged 16.8 million years ago.</title>
        <authorList>
            <person name="Catania T."/>
        </authorList>
    </citation>
    <scope>NUCLEOTIDE SEQUENCE</scope>
    <source>
        <strain evidence="3">S-188037</strain>
    </source>
</reference>
<proteinExistence type="predicted"/>
<evidence type="ECO:0000313" key="3">
    <source>
        <dbReference type="EMBL" id="KAI3916232.1"/>
    </source>
</evidence>